<keyword evidence="2" id="KW-0233">DNA recombination</keyword>
<keyword evidence="5" id="KW-1185">Reference proteome</keyword>
<dbReference type="InterPro" id="IPR013762">
    <property type="entry name" value="Integrase-like_cat_sf"/>
</dbReference>
<organism evidence="4 5">
    <name type="scientific">Acinetobacter entericus</name>
    <dbReference type="NCBI Taxonomy" id="2989714"/>
    <lineage>
        <taxon>Bacteria</taxon>
        <taxon>Pseudomonadati</taxon>
        <taxon>Pseudomonadota</taxon>
        <taxon>Gammaproteobacteria</taxon>
        <taxon>Moraxellales</taxon>
        <taxon>Moraxellaceae</taxon>
        <taxon>Acinetobacter</taxon>
    </lineage>
</organism>
<keyword evidence="4" id="KW-0614">Plasmid</keyword>
<evidence type="ECO:0000259" key="3">
    <source>
        <dbReference type="PROSITE" id="PS51898"/>
    </source>
</evidence>
<dbReference type="SUPFAM" id="SSF56349">
    <property type="entry name" value="DNA breaking-rejoining enzymes"/>
    <property type="match status" value="1"/>
</dbReference>
<dbReference type="PROSITE" id="PS51898">
    <property type="entry name" value="TYR_RECOMBINASE"/>
    <property type="match status" value="1"/>
</dbReference>
<reference evidence="4 5" key="1">
    <citation type="submission" date="2022-11" db="EMBL/GenBank/DDBJ databases">
        <title>Acinetobacter entericus sp. nov., isolated from the gut of the plastic-eating larvae of the Coleoptera insect Zophobas atratus.</title>
        <authorList>
            <person name="Dong X."/>
            <person name="Yang Y."/>
        </authorList>
    </citation>
    <scope>NUCLEOTIDE SEQUENCE [LARGE SCALE GENOMIC DNA]</scope>
    <source>
        <strain evidence="4 5">BIT-DXN8</strain>
        <plasmid evidence="4">unnamed1</plasmid>
    </source>
</reference>
<evidence type="ECO:0000313" key="4">
    <source>
        <dbReference type="EMBL" id="MCW8041112.1"/>
    </source>
</evidence>
<dbReference type="PANTHER" id="PTHR30349:SF64">
    <property type="entry name" value="PROPHAGE INTEGRASE INTD-RELATED"/>
    <property type="match status" value="1"/>
</dbReference>
<dbReference type="Gene3D" id="1.10.443.10">
    <property type="entry name" value="Intergrase catalytic core"/>
    <property type="match status" value="1"/>
</dbReference>
<gene>
    <name evidence="4" type="ORF">OKC24_18465</name>
</gene>
<geneLocation type="plasmid" evidence="4">
    <name>unnamed1</name>
</geneLocation>
<dbReference type="EMBL" id="JAPEQW010000049">
    <property type="protein sequence ID" value="MCW8041112.1"/>
    <property type="molecule type" value="Genomic_DNA"/>
</dbReference>
<dbReference type="Proteomes" id="UP001209682">
    <property type="component" value="Unassembled WGS sequence"/>
</dbReference>
<dbReference type="InterPro" id="IPR011010">
    <property type="entry name" value="DNA_brk_join_enz"/>
</dbReference>
<evidence type="ECO:0000256" key="2">
    <source>
        <dbReference type="ARBA" id="ARBA00023172"/>
    </source>
</evidence>
<accession>A0ABT3NNG5</accession>
<proteinExistence type="predicted"/>
<keyword evidence="1" id="KW-0229">DNA integration</keyword>
<dbReference type="Pfam" id="PF00589">
    <property type="entry name" value="Phage_integrase"/>
    <property type="match status" value="1"/>
</dbReference>
<feature type="domain" description="Tyr recombinase" evidence="3">
    <location>
        <begin position="602"/>
        <end position="863"/>
    </location>
</feature>
<evidence type="ECO:0000313" key="5">
    <source>
        <dbReference type="Proteomes" id="UP001209682"/>
    </source>
</evidence>
<dbReference type="InterPro" id="IPR050090">
    <property type="entry name" value="Tyrosine_recombinase_XerCD"/>
</dbReference>
<protein>
    <submittedName>
        <fullName evidence="4">Site-specific integrase</fullName>
    </submittedName>
</protein>
<name>A0ABT3NNG5_9GAMM</name>
<dbReference type="PANTHER" id="PTHR30349">
    <property type="entry name" value="PHAGE INTEGRASE-RELATED"/>
    <property type="match status" value="1"/>
</dbReference>
<dbReference type="CDD" id="cd00397">
    <property type="entry name" value="DNA_BRE_C"/>
    <property type="match status" value="1"/>
</dbReference>
<dbReference type="InterPro" id="IPR002104">
    <property type="entry name" value="Integrase_catalytic"/>
</dbReference>
<sequence length="1132" mass="131608">MNNEKLERFSKLKQELESMAKSIFESISNMLVEEVVEHNLKLKLDDKIKEKIYKARAKVNKYFKSLKLDADELKAGWQYWSDLCVQNKHEVESKIQWLAGNYDIPLIQTSSFPPNIKDIESTQTKLQSGRELHDFKLKLHDFWQKQLPHWLKTSKFNPYATFEQKQFLLRQFLLALIFDCGCRTRADLLSILKSVRETYSNDRVSPFELSGGLVSVYGKDISKFACLYSYPLENSSYANLIYDEKSYQVKQIYLTPMSFLMLIRLVNEIELETQPEKRQVDQELVQLIDSIINLNREMLDQKILSGLQDVDHEHAVIKIFSKNRYKLFDHLDYVQYFGTKNTLDGFLIALSKGVFNYSALSYSSLKALEGIDKHHSTQTSKKKSINQAVVDNFYYTELKKAKLEQIRNLNTDYHCAADIKKSLVRNLDVNNVSVSEVIAEFSKDLNLLQNSYSSQQYSSSKDIALVSVQIVVITWYLECLKEIKSIDSGKNKKGIKLSSLDTYKSSFIDELFLYVVSNDLDLQAIDEEEFEEIYSHILAVKSIGDRSKKNRKHSQNGREIKHNSYGHAVSNLKKFHNSLIRNFGAPRVNYLDQLQSTDLQVCRTSYVTPVMFNQFKNLIAVQTQLTKDQKNILKVICTLAYRTGLRLNEILGLKLSDLAMINFKYKTIGYDPHYYFINEKHEICKIFIHNNYTRQIKTTNAKRGMCLDQLLTKAELMSVIHLINKKMKVPINQNTLGAKDCLIFSEEGGSISPRSVSQLIKKIFDQLLLNQGHDYSFHSFRHTAATNLSLILKGTDSLIRSWTDYSPEQVHKIKSYLLYSLDHADVRTDVWRKLAHLMGHSSIEMTVNHYLHFGPLLVADAQCIEESKVPAKIVRALLPVKLFSKQLNTSQVTEKITLKSIVEKLNSSSRIIQEMIFPDRFITYVAEQEVIEEDQDMMVRRQLMASFNHILNALSGREVDTLISTIGSDVAVKLYANRHFQHDENCSPNNTLDKLLKYIDKNRTGNLLVENNYKIFNILMRNHFILDYFEYRVHLIDARMEVYIQSKQEHQDFGKFCRELKVIYKQVFHEKIKISKLSWKEIETELKLAKKKKEISLKISNNNFKDNTCQKILSDLFLAVVYRRWKINQTKT</sequence>
<evidence type="ECO:0000256" key="1">
    <source>
        <dbReference type="ARBA" id="ARBA00022908"/>
    </source>
</evidence>
<dbReference type="RefSeq" id="WP_265466162.1">
    <property type="nucleotide sequence ID" value="NZ_JAPEQW010000049.1"/>
</dbReference>
<comment type="caution">
    <text evidence="4">The sequence shown here is derived from an EMBL/GenBank/DDBJ whole genome shotgun (WGS) entry which is preliminary data.</text>
</comment>